<evidence type="ECO:0000256" key="1">
    <source>
        <dbReference type="ARBA" id="ARBA00022448"/>
    </source>
</evidence>
<evidence type="ECO:0000256" key="7">
    <source>
        <dbReference type="ARBA" id="ARBA00022958"/>
    </source>
</evidence>
<gene>
    <name evidence="11 13" type="primary">kdpC</name>
    <name evidence="13" type="ORF">GCM10017577_37510</name>
</gene>
<keyword evidence="6 11" id="KW-0067">ATP-binding</keyword>
<keyword evidence="2 11" id="KW-1003">Cell membrane</keyword>
<keyword evidence="1 11" id="KW-0813">Transport</keyword>
<evidence type="ECO:0000256" key="10">
    <source>
        <dbReference type="ARBA" id="ARBA00023136"/>
    </source>
</evidence>
<evidence type="ECO:0000256" key="5">
    <source>
        <dbReference type="ARBA" id="ARBA00022741"/>
    </source>
</evidence>
<dbReference type="RefSeq" id="WP_037047727.1">
    <property type="nucleotide sequence ID" value="NZ_BAAAUZ010000073.1"/>
</dbReference>
<dbReference type="GO" id="GO:0005524">
    <property type="term" value="F:ATP binding"/>
    <property type="evidence" value="ECO:0007669"/>
    <property type="project" value="UniProtKB-UniRule"/>
</dbReference>
<comment type="subcellular location">
    <subcellularLocation>
        <location evidence="11">Cell membrane</location>
        <topology evidence="11">Single-pass membrane protein</topology>
    </subcellularLocation>
</comment>
<evidence type="ECO:0000313" key="14">
    <source>
        <dbReference type="Proteomes" id="UP001143463"/>
    </source>
</evidence>
<reference evidence="13" key="2">
    <citation type="submission" date="2023-01" db="EMBL/GenBank/DDBJ databases">
        <authorList>
            <person name="Sun Q."/>
            <person name="Evtushenko L."/>
        </authorList>
    </citation>
    <scope>NUCLEOTIDE SEQUENCE</scope>
    <source>
        <strain evidence="13">VKM Ac-1069</strain>
    </source>
</reference>
<dbReference type="PANTHER" id="PTHR30042">
    <property type="entry name" value="POTASSIUM-TRANSPORTING ATPASE C CHAIN"/>
    <property type="match status" value="1"/>
</dbReference>
<evidence type="ECO:0000256" key="8">
    <source>
        <dbReference type="ARBA" id="ARBA00022989"/>
    </source>
</evidence>
<comment type="similarity">
    <text evidence="11">Belongs to the KdpC family.</text>
</comment>
<dbReference type="Proteomes" id="UP001143463">
    <property type="component" value="Unassembled WGS sequence"/>
</dbReference>
<keyword evidence="3 11" id="KW-0633">Potassium transport</keyword>
<keyword evidence="4 11" id="KW-0812">Transmembrane</keyword>
<comment type="function">
    <text evidence="11">Part of the high-affinity ATP-driven potassium transport (or Kdp) system, which catalyzes the hydrolysis of ATP coupled with the electrogenic transport of potassium into the cytoplasm. This subunit acts as a catalytic chaperone that increases the ATP-binding affinity of the ATP-hydrolyzing subunit KdpB by the formation of a transient KdpB/KdpC/ATP ternary complex.</text>
</comment>
<keyword evidence="7 11" id="KW-0630">Potassium</keyword>
<feature type="region of interest" description="Disordered" evidence="12">
    <location>
        <begin position="71"/>
        <end position="104"/>
    </location>
</feature>
<dbReference type="InterPro" id="IPR003820">
    <property type="entry name" value="KdpC"/>
</dbReference>
<dbReference type="EMBL" id="BSFQ01000015">
    <property type="protein sequence ID" value="GLL12610.1"/>
    <property type="molecule type" value="Genomic_DNA"/>
</dbReference>
<evidence type="ECO:0000256" key="9">
    <source>
        <dbReference type="ARBA" id="ARBA00023065"/>
    </source>
</evidence>
<dbReference type="GO" id="GO:0005886">
    <property type="term" value="C:plasma membrane"/>
    <property type="evidence" value="ECO:0007669"/>
    <property type="project" value="UniProtKB-SubCell"/>
</dbReference>
<proteinExistence type="inferred from homology"/>
<evidence type="ECO:0000256" key="4">
    <source>
        <dbReference type="ARBA" id="ARBA00022692"/>
    </source>
</evidence>
<sequence length="206" mass="20756">MLSTLRRQTGTGLRLLIVLTVLCGIAYPLAVWGVSRLPGLSGHAEGSLVTQGGTVAGSSLVGVDPVPADPAADPYFHTRPSASAEGVLGPADPTTSGGSNKAGDSAELLDTVAQRRALIAGREGVATEAVPTDAVTASASGLDPDISPAYAALQVDRVARVTGLPADRVRDLVARATDGRILGFLGEPTVNVTELNLAVAAQRSGG</sequence>
<evidence type="ECO:0000256" key="11">
    <source>
        <dbReference type="HAMAP-Rule" id="MF_00276"/>
    </source>
</evidence>
<feature type="transmembrane region" description="Helical" evidence="11">
    <location>
        <begin position="12"/>
        <end position="34"/>
    </location>
</feature>
<comment type="subunit">
    <text evidence="11">The system is composed of three essential subunits: KdpA, KdpB and KdpC.</text>
</comment>
<reference evidence="13" key="1">
    <citation type="journal article" date="2014" name="Int. J. Syst. Evol. Microbiol.">
        <title>Complete genome sequence of Corynebacterium casei LMG S-19264T (=DSM 44701T), isolated from a smear-ripened cheese.</title>
        <authorList>
            <consortium name="US DOE Joint Genome Institute (JGI-PGF)"/>
            <person name="Walter F."/>
            <person name="Albersmeier A."/>
            <person name="Kalinowski J."/>
            <person name="Ruckert C."/>
        </authorList>
    </citation>
    <scope>NUCLEOTIDE SEQUENCE</scope>
    <source>
        <strain evidence="13">VKM Ac-1069</strain>
    </source>
</reference>
<keyword evidence="8 11" id="KW-1133">Transmembrane helix</keyword>
<protein>
    <recommendedName>
        <fullName evidence="11">Potassium-transporting ATPase KdpC subunit</fullName>
    </recommendedName>
    <alternativeName>
        <fullName evidence="11">ATP phosphohydrolase [potassium-transporting] C chain</fullName>
    </alternativeName>
    <alternativeName>
        <fullName evidence="11">Potassium-binding and translocating subunit C</fullName>
    </alternativeName>
    <alternativeName>
        <fullName evidence="11">Potassium-translocating ATPase C chain</fullName>
    </alternativeName>
</protein>
<keyword evidence="10 11" id="KW-0472">Membrane</keyword>
<keyword evidence="9 11" id="KW-0406">Ion transport</keyword>
<dbReference type="HAMAP" id="MF_00276">
    <property type="entry name" value="KdpC"/>
    <property type="match status" value="1"/>
</dbReference>
<dbReference type="AlphaFoldDB" id="A0A9W6NWQ1"/>
<accession>A0A9W6NWQ1</accession>
<dbReference type="Pfam" id="PF02669">
    <property type="entry name" value="KdpC"/>
    <property type="match status" value="1"/>
</dbReference>
<keyword evidence="5 11" id="KW-0547">Nucleotide-binding</keyword>
<evidence type="ECO:0000256" key="3">
    <source>
        <dbReference type="ARBA" id="ARBA00022538"/>
    </source>
</evidence>
<keyword evidence="14" id="KW-1185">Reference proteome</keyword>
<dbReference type="GO" id="GO:0008556">
    <property type="term" value="F:P-type potassium transmembrane transporter activity"/>
    <property type="evidence" value="ECO:0007669"/>
    <property type="project" value="InterPro"/>
</dbReference>
<name>A0A9W6NWQ1_9PSEU</name>
<comment type="caution">
    <text evidence="13">The sequence shown here is derived from an EMBL/GenBank/DDBJ whole genome shotgun (WGS) entry which is preliminary data.</text>
</comment>
<dbReference type="PANTHER" id="PTHR30042:SF2">
    <property type="entry name" value="POTASSIUM-TRANSPORTING ATPASE KDPC SUBUNIT"/>
    <property type="match status" value="1"/>
</dbReference>
<evidence type="ECO:0000313" key="13">
    <source>
        <dbReference type="EMBL" id="GLL12610.1"/>
    </source>
</evidence>
<evidence type="ECO:0000256" key="2">
    <source>
        <dbReference type="ARBA" id="ARBA00022475"/>
    </source>
</evidence>
<dbReference type="PIRSF" id="PIRSF001296">
    <property type="entry name" value="K_ATPase_KdpC"/>
    <property type="match status" value="1"/>
</dbReference>
<organism evidence="13 14">
    <name type="scientific">Pseudonocardia halophobica</name>
    <dbReference type="NCBI Taxonomy" id="29401"/>
    <lineage>
        <taxon>Bacteria</taxon>
        <taxon>Bacillati</taxon>
        <taxon>Actinomycetota</taxon>
        <taxon>Actinomycetes</taxon>
        <taxon>Pseudonocardiales</taxon>
        <taxon>Pseudonocardiaceae</taxon>
        <taxon>Pseudonocardia</taxon>
    </lineage>
</organism>
<evidence type="ECO:0000256" key="12">
    <source>
        <dbReference type="SAM" id="MobiDB-lite"/>
    </source>
</evidence>
<evidence type="ECO:0000256" key="6">
    <source>
        <dbReference type="ARBA" id="ARBA00022840"/>
    </source>
</evidence>
<dbReference type="NCBIfam" id="TIGR00681">
    <property type="entry name" value="kdpC"/>
    <property type="match status" value="1"/>
</dbReference>